<feature type="region of interest" description="Disordered" evidence="1">
    <location>
        <begin position="156"/>
        <end position="183"/>
    </location>
</feature>
<proteinExistence type="predicted"/>
<dbReference type="Proteomes" id="UP000677180">
    <property type="component" value="Chromosome"/>
</dbReference>
<gene>
    <name evidence="2" type="ORF">J5A53_05080</name>
</gene>
<evidence type="ECO:0000313" key="2">
    <source>
        <dbReference type="EMBL" id="QUC12064.1"/>
    </source>
</evidence>
<reference evidence="2" key="1">
    <citation type="submission" date="2021-03" db="EMBL/GenBank/DDBJ databases">
        <title>Human Oral Microbial Genomes.</title>
        <authorList>
            <person name="Johnston C.D."/>
            <person name="Chen T."/>
            <person name="Dewhirst F.E."/>
        </authorList>
    </citation>
    <scope>NUCLEOTIDE SEQUENCE</scope>
    <source>
        <strain evidence="2">F0714</strain>
    </source>
</reference>
<accession>A0AB37I7R5</accession>
<organism evidence="2 3">
    <name type="scientific">Arachnia propionica</name>
    <dbReference type="NCBI Taxonomy" id="1750"/>
    <lineage>
        <taxon>Bacteria</taxon>
        <taxon>Bacillati</taxon>
        <taxon>Actinomycetota</taxon>
        <taxon>Actinomycetes</taxon>
        <taxon>Propionibacteriales</taxon>
        <taxon>Propionibacteriaceae</taxon>
        <taxon>Arachnia</taxon>
    </lineage>
</organism>
<dbReference type="InterPro" id="IPR036271">
    <property type="entry name" value="Tet_transcr_reg_TetR-rel_C_sf"/>
</dbReference>
<feature type="compositionally biased region" description="Basic and acidic residues" evidence="1">
    <location>
        <begin position="162"/>
        <end position="173"/>
    </location>
</feature>
<dbReference type="EMBL" id="CP072385">
    <property type="protein sequence ID" value="QUC12064.1"/>
    <property type="molecule type" value="Genomic_DNA"/>
</dbReference>
<dbReference type="InterPro" id="IPR009057">
    <property type="entry name" value="Homeodomain-like_sf"/>
</dbReference>
<dbReference type="SUPFAM" id="SSF48498">
    <property type="entry name" value="Tetracyclin repressor-like, C-terminal domain"/>
    <property type="match status" value="1"/>
</dbReference>
<dbReference type="AlphaFoldDB" id="A0AB37I7R5"/>
<name>A0AB37I7R5_9ACTN</name>
<dbReference type="SUPFAM" id="SSF46689">
    <property type="entry name" value="Homeodomain-like"/>
    <property type="match status" value="1"/>
</dbReference>
<evidence type="ECO:0000313" key="3">
    <source>
        <dbReference type="Proteomes" id="UP000677180"/>
    </source>
</evidence>
<protein>
    <submittedName>
        <fullName evidence="2">TetR family transcriptional regulator</fullName>
    </submittedName>
</protein>
<dbReference type="Gene3D" id="1.10.357.10">
    <property type="entry name" value="Tetracycline Repressor, domain 2"/>
    <property type="match status" value="1"/>
</dbReference>
<sequence>MMAEGARRGRPPRLTRETVARAVLEVGFPQLTFTAVRERLGVGESTLFRYAPDRDELVRLGLGLAMESVEMPPRQGPWRQVLTDYAVFAWRFWEAHPGSATEVSRGVFTLVMVRLSDELCSFLMECGFTARNALLTCDLVFDMVVDSRRGVEHMDGLSAETGPERDDMKRQWVPDEPEENPVPGWEKIRQAKLEAVNLPPFDWFMKKLEVILAGVAASLAPRE</sequence>
<evidence type="ECO:0000256" key="1">
    <source>
        <dbReference type="SAM" id="MobiDB-lite"/>
    </source>
</evidence>